<keyword evidence="2" id="KW-1185">Reference proteome</keyword>
<dbReference type="RefSeq" id="WP_167704241.1">
    <property type="nucleotide sequence ID" value="NZ_CP118169.1"/>
</dbReference>
<proteinExistence type="predicted"/>
<name>A0A968GG43_9SPIO</name>
<protein>
    <submittedName>
        <fullName evidence="1">HNH endonuclease</fullName>
    </submittedName>
</protein>
<dbReference type="GO" id="GO:0004519">
    <property type="term" value="F:endonuclease activity"/>
    <property type="evidence" value="ECO:0007669"/>
    <property type="project" value="UniProtKB-KW"/>
</dbReference>
<dbReference type="AlphaFoldDB" id="A0A968GG43"/>
<gene>
    <name evidence="1" type="ORF">HCT46_06835</name>
</gene>
<accession>A0A968GG43</accession>
<reference evidence="1" key="1">
    <citation type="submission" date="2020-03" db="EMBL/GenBank/DDBJ databases">
        <title>Spirochaetal bacteria isolated from arthropods constitute a novel genus Entomospira genus novum within the order Spirochaetales.</title>
        <authorList>
            <person name="Grana-Miraglia L."/>
            <person name="Sikutova S."/>
            <person name="Fingerle V."/>
            <person name="Sing A."/>
            <person name="Castillo-Ramirez S."/>
            <person name="Margos G."/>
            <person name="Rudolf I."/>
        </authorList>
    </citation>
    <scope>NUCLEOTIDE SEQUENCE</scope>
    <source>
        <strain evidence="1">BR208</strain>
    </source>
</reference>
<keyword evidence="1" id="KW-0255">Endonuclease</keyword>
<keyword evidence="1" id="KW-0378">Hydrolase</keyword>
<dbReference type="EMBL" id="JAATLK010000002">
    <property type="protein sequence ID" value="NIZ47623.1"/>
    <property type="molecule type" value="Genomic_DNA"/>
</dbReference>
<dbReference type="Pfam" id="PF12639">
    <property type="entry name" value="Colicin-DNase"/>
    <property type="match status" value="1"/>
</dbReference>
<evidence type="ECO:0000313" key="2">
    <source>
        <dbReference type="Proteomes" id="UP000752013"/>
    </source>
</evidence>
<sequence>MCATKRKRSMGSRRRSKKSPLPKWTALLAIVLAAAAWLTQSEYLTSIYDMLDITPAPSVSGGVDSETPSSESITDLPPHVTVIEKKSILMNLEGKRHPDTGIPYERMVTQLPDGTYVAMVAPVFPYVFVVILPEELYLESDRKQFAYANAKLKEAITTNPSLAKVFSDDQIAQIQANKRPKGYTWHHDVPVGVLRLVDTDIHAKTRHTGGRSLWGGGGEYR</sequence>
<keyword evidence="1" id="KW-0540">Nuclease</keyword>
<comment type="caution">
    <text evidence="1">The sequence shown here is derived from an EMBL/GenBank/DDBJ whole genome shotgun (WGS) entry which is preliminary data.</text>
</comment>
<evidence type="ECO:0000313" key="1">
    <source>
        <dbReference type="EMBL" id="NIZ47623.1"/>
    </source>
</evidence>
<dbReference type="Proteomes" id="UP000752013">
    <property type="component" value="Unassembled WGS sequence"/>
</dbReference>
<organism evidence="1 2">
    <name type="scientific">Entomospira nematocerorum</name>
    <dbReference type="NCBI Taxonomy" id="2719987"/>
    <lineage>
        <taxon>Bacteria</taxon>
        <taxon>Pseudomonadati</taxon>
        <taxon>Spirochaetota</taxon>
        <taxon>Spirochaetia</taxon>
        <taxon>Spirochaetales</taxon>
        <taxon>Spirochaetaceae</taxon>
        <taxon>Entomospira</taxon>
    </lineage>
</organism>